<reference evidence="2 3" key="1">
    <citation type="journal article" date="2014" name="Int. J. Syst. Evol. Microbiol.">
        <title>Description of Galbitalea soli gen. nov., sp. nov., and Frondihabitans sucicola sp. nov.</title>
        <authorList>
            <person name="Kim S.J."/>
            <person name="Lim J.M."/>
            <person name="Ahn J.H."/>
            <person name="Weon H.Y."/>
            <person name="Hamada M."/>
            <person name="Suzuki K."/>
            <person name="Ahn T.Y."/>
            <person name="Kwon S.W."/>
        </authorList>
    </citation>
    <scope>NUCLEOTIDE SEQUENCE [LARGE SCALE GENOMIC DNA]</scope>
    <source>
        <strain evidence="2 3">NBRC 108727</strain>
    </source>
</reference>
<comment type="caution">
    <text evidence="2">The sequence shown here is derived from an EMBL/GenBank/DDBJ whole genome shotgun (WGS) entry which is preliminary data.</text>
</comment>
<dbReference type="AlphaFoldDB" id="A0A7C9TRI6"/>
<evidence type="ECO:0000313" key="3">
    <source>
        <dbReference type="Proteomes" id="UP000479756"/>
    </source>
</evidence>
<dbReference type="GO" id="GO:0016491">
    <property type="term" value="F:oxidoreductase activity"/>
    <property type="evidence" value="ECO:0007669"/>
    <property type="project" value="InterPro"/>
</dbReference>
<dbReference type="InterPro" id="IPR018713">
    <property type="entry name" value="MPAB/Lcp_cat_dom"/>
</dbReference>
<dbReference type="Pfam" id="PF09995">
    <property type="entry name" value="MPAB_Lcp_cat"/>
    <property type="match status" value="1"/>
</dbReference>
<accession>A0A7C9TRI6</accession>
<evidence type="ECO:0000259" key="1">
    <source>
        <dbReference type="Pfam" id="PF09995"/>
    </source>
</evidence>
<dbReference type="Proteomes" id="UP000479756">
    <property type="component" value="Unassembled WGS sequence"/>
</dbReference>
<dbReference type="EMBL" id="JAAGWZ010000004">
    <property type="protein sequence ID" value="NEM92217.1"/>
    <property type="molecule type" value="Genomic_DNA"/>
</dbReference>
<dbReference type="RefSeq" id="WP_163474271.1">
    <property type="nucleotide sequence ID" value="NZ_JAAGWZ010000004.1"/>
</dbReference>
<organism evidence="2 3">
    <name type="scientific">Galbitalea soli</name>
    <dbReference type="NCBI Taxonomy" id="1268042"/>
    <lineage>
        <taxon>Bacteria</taxon>
        <taxon>Bacillati</taxon>
        <taxon>Actinomycetota</taxon>
        <taxon>Actinomycetes</taxon>
        <taxon>Micrococcales</taxon>
        <taxon>Microbacteriaceae</taxon>
        <taxon>Galbitalea</taxon>
    </lineage>
</organism>
<proteinExistence type="predicted"/>
<keyword evidence="3" id="KW-1185">Reference proteome</keyword>
<feature type="domain" description="ER-bound oxygenase mpaB/mpaB'/Rubber oxygenase catalytic" evidence="1">
    <location>
        <begin position="9"/>
        <end position="223"/>
    </location>
</feature>
<gene>
    <name evidence="2" type="ORF">G3T37_12730</name>
</gene>
<dbReference type="PANTHER" id="PTHR36151">
    <property type="entry name" value="BLR2777 PROTEIN"/>
    <property type="match status" value="1"/>
</dbReference>
<name>A0A7C9TRI6_9MICO</name>
<evidence type="ECO:0000313" key="2">
    <source>
        <dbReference type="EMBL" id="NEM92217.1"/>
    </source>
</evidence>
<sequence>MRPTAVERWAADGVLIVGGARAILLQVADPVVAAGVARHSDFAHRPVQRLVRTLGYAYAVVLGTEADSRAVARHVDAAHRPVAGAADADRQLWVAATLYDTAGLVHERVFGPTPTPLADEVYARYARLGTALQMPAALWPGTRAAFESYWADALERLTVTDDARSIAHDLFHPAVAPLWVRAALPLAQLLTVELLPEGIREAYGFEFGPARRRRARVAWMIVRALVAVTPWTLRSTPARRLLRRIRTR</sequence>
<dbReference type="PANTHER" id="PTHR36151:SF3">
    <property type="entry name" value="ER-BOUND OXYGENASE MPAB_MPAB'_RUBBER OXYGENASE CATALYTIC DOMAIN-CONTAINING PROTEIN"/>
    <property type="match status" value="1"/>
</dbReference>
<protein>
    <submittedName>
        <fullName evidence="2">DUF2236 domain-containing protein</fullName>
    </submittedName>
</protein>